<evidence type="ECO:0000256" key="5">
    <source>
        <dbReference type="SAM" id="SignalP"/>
    </source>
</evidence>
<keyword evidence="6" id="KW-1185">Reference proteome</keyword>
<evidence type="ECO:0000256" key="3">
    <source>
        <dbReference type="ARBA" id="ARBA00022525"/>
    </source>
</evidence>
<dbReference type="GeneID" id="108567225"/>
<dbReference type="SUPFAM" id="SSF47565">
    <property type="entry name" value="Insect pheromone/odorant-binding proteins"/>
    <property type="match status" value="1"/>
</dbReference>
<dbReference type="SMART" id="SM00708">
    <property type="entry name" value="PhBP"/>
    <property type="match status" value="1"/>
</dbReference>
<dbReference type="RefSeq" id="XP_017783050.1">
    <property type="nucleotide sequence ID" value="XM_017927561.1"/>
</dbReference>
<feature type="signal peptide" evidence="5">
    <location>
        <begin position="1"/>
        <end position="19"/>
    </location>
</feature>
<dbReference type="Pfam" id="PF01395">
    <property type="entry name" value="PBP_GOBP"/>
    <property type="match status" value="1"/>
</dbReference>
<reference evidence="7" key="1">
    <citation type="submission" date="2025-08" db="UniProtKB">
        <authorList>
            <consortium name="RefSeq"/>
        </authorList>
    </citation>
    <scope>IDENTIFICATION</scope>
    <source>
        <tissue evidence="7">Whole Larva</tissue>
    </source>
</reference>
<comment type="similarity">
    <text evidence="2">Belongs to the PBP/GOBP family.</text>
</comment>
<dbReference type="InterPro" id="IPR036728">
    <property type="entry name" value="PBP_GOBP_sf"/>
</dbReference>
<dbReference type="InterPro" id="IPR006170">
    <property type="entry name" value="PBP/GOBP"/>
</dbReference>
<protein>
    <submittedName>
        <fullName evidence="7">General odorant-binding protein lush-like</fullName>
    </submittedName>
</protein>
<dbReference type="PANTHER" id="PTHR11857">
    <property type="entry name" value="ODORANT BINDING PROTEIN-RELATED"/>
    <property type="match status" value="1"/>
</dbReference>
<keyword evidence="4 5" id="KW-0732">Signal</keyword>
<evidence type="ECO:0000256" key="2">
    <source>
        <dbReference type="ARBA" id="ARBA00008098"/>
    </source>
</evidence>
<evidence type="ECO:0000256" key="1">
    <source>
        <dbReference type="ARBA" id="ARBA00004613"/>
    </source>
</evidence>
<feature type="chain" id="PRO_5047158337" evidence="5">
    <location>
        <begin position="20"/>
        <end position="132"/>
    </location>
</feature>
<organism evidence="6 7">
    <name type="scientific">Nicrophorus vespilloides</name>
    <name type="common">Boreal carrion beetle</name>
    <dbReference type="NCBI Taxonomy" id="110193"/>
    <lineage>
        <taxon>Eukaryota</taxon>
        <taxon>Metazoa</taxon>
        <taxon>Ecdysozoa</taxon>
        <taxon>Arthropoda</taxon>
        <taxon>Hexapoda</taxon>
        <taxon>Insecta</taxon>
        <taxon>Pterygota</taxon>
        <taxon>Neoptera</taxon>
        <taxon>Endopterygota</taxon>
        <taxon>Coleoptera</taxon>
        <taxon>Polyphaga</taxon>
        <taxon>Staphyliniformia</taxon>
        <taxon>Silphidae</taxon>
        <taxon>Nicrophorinae</taxon>
        <taxon>Nicrophorus</taxon>
    </lineage>
</organism>
<proteinExistence type="inferred from homology"/>
<sequence>MYPVQAVLVVLAFSVFTNAEIIFSDADETLLKTIKSNCAAAEKIDPSFISKVESADFPTYDEVKCYPYCVYSTFGIMTKTGDFDMDFLKAHIPADQHQLAIPIVKECSKTKATESCQRGYESYKCYSSLVFA</sequence>
<accession>A0ABM1N8A0</accession>
<keyword evidence="3" id="KW-0964">Secreted</keyword>
<dbReference type="CDD" id="cd23992">
    <property type="entry name" value="PBP_GOBP"/>
    <property type="match status" value="1"/>
</dbReference>
<evidence type="ECO:0000256" key="4">
    <source>
        <dbReference type="ARBA" id="ARBA00022729"/>
    </source>
</evidence>
<dbReference type="Gene3D" id="1.10.238.20">
    <property type="entry name" value="Pheromone/general odorant binding protein domain"/>
    <property type="match status" value="1"/>
</dbReference>
<evidence type="ECO:0000313" key="7">
    <source>
        <dbReference type="RefSeq" id="XP_017783050.1"/>
    </source>
</evidence>
<name>A0ABM1N8A0_NICVS</name>
<dbReference type="PANTHER" id="PTHR11857:SF43">
    <property type="entry name" value="GEO07291P1-RELATED"/>
    <property type="match status" value="1"/>
</dbReference>
<comment type="subcellular location">
    <subcellularLocation>
        <location evidence="1">Secreted</location>
    </subcellularLocation>
</comment>
<evidence type="ECO:0000313" key="6">
    <source>
        <dbReference type="Proteomes" id="UP000695000"/>
    </source>
</evidence>
<dbReference type="Proteomes" id="UP000695000">
    <property type="component" value="Unplaced"/>
</dbReference>
<gene>
    <name evidence="7" type="primary">LOC108567225</name>
</gene>